<keyword evidence="1" id="KW-1133">Transmembrane helix</keyword>
<gene>
    <name evidence="2" type="ORF">CTA1_11281</name>
</gene>
<sequence length="573" mass="62537">MTSTDLLNRHIERSHVEYQRPDIVVPYLNLTYHDPDLLSPGYYFVAPFKSVVSVPLIYDNNGHLIWVGSDGLAGTEGRGPHVYDFHACDYQGSQGGNICMLRGFNDQGNVRGEAVILDSHYRPVKQVFASGVADSCDLHEFATANAGTTAVVTQYRRRPHDLPGRGLAWLLEGVFQEVDMASGRVLFEWRSLDHVDPSESVLAPEEATRSDPWDYFHLNSVDKMPDGDYLVSSRHTSTLFRISARDGAVVWRFGGPRSSFEPMDPPLLFQHHARVLADDGETTRLSVFDNGRRPAMKPVRPSAGVILRLNHTSKTALVERRYAGPGTQYITKVAGSTLVLPNQNVLVGFGDSTCFMEYASNGTLALKACLQDATRGTLYRAYKAPWVGRPLSEVALVSFSRTNRSSSSSSSMTALYVSWNGATEVREWRVLGAASRDGPFEEVARAAKAGFETTISAAGHYAAAYVEALSAAGQVLGKSAVAATIVPDEANMAHCDDFWCVESSPCPAAGVAPVQTGSASGGLPPSPLHVSDWQHVPLAQGFLLNLLITPLLFLLLRFARQKWRGYGIGGRFT</sequence>
<dbReference type="AlphaFoldDB" id="A0A4U6XMH3"/>
<reference evidence="2 3" key="1">
    <citation type="journal article" date="2019" name="PLoS ONE">
        <title>Comparative genome analysis indicates high evolutionary potential of pathogenicity genes in Colletotrichum tanaceti.</title>
        <authorList>
            <person name="Lelwala R.V."/>
            <person name="Korhonen P.K."/>
            <person name="Young N.D."/>
            <person name="Scott J.B."/>
            <person name="Ades P.A."/>
            <person name="Gasser R.B."/>
            <person name="Taylor P.W.J."/>
        </authorList>
    </citation>
    <scope>NUCLEOTIDE SEQUENCE [LARGE SCALE GENOMIC DNA]</scope>
    <source>
        <strain evidence="2">BRIP57314</strain>
    </source>
</reference>
<evidence type="ECO:0000256" key="1">
    <source>
        <dbReference type="SAM" id="Phobius"/>
    </source>
</evidence>
<keyword evidence="1" id="KW-0812">Transmembrane</keyword>
<evidence type="ECO:0000313" key="3">
    <source>
        <dbReference type="Proteomes" id="UP000310108"/>
    </source>
</evidence>
<dbReference type="InterPro" id="IPR053143">
    <property type="entry name" value="Arylsulfate_ST"/>
</dbReference>
<dbReference type="PANTHER" id="PTHR35340:SF9">
    <property type="entry name" value="ASST-DOMAIN-CONTAINING PROTEIN"/>
    <property type="match status" value="1"/>
</dbReference>
<dbReference type="EMBL" id="PJEX01000056">
    <property type="protein sequence ID" value="TKW56885.1"/>
    <property type="molecule type" value="Genomic_DNA"/>
</dbReference>
<protein>
    <recommendedName>
        <fullName evidence="4">ASST-domain-containing protein</fullName>
    </recommendedName>
</protein>
<organism evidence="2 3">
    <name type="scientific">Colletotrichum tanaceti</name>
    <dbReference type="NCBI Taxonomy" id="1306861"/>
    <lineage>
        <taxon>Eukaryota</taxon>
        <taxon>Fungi</taxon>
        <taxon>Dikarya</taxon>
        <taxon>Ascomycota</taxon>
        <taxon>Pezizomycotina</taxon>
        <taxon>Sordariomycetes</taxon>
        <taxon>Hypocreomycetidae</taxon>
        <taxon>Glomerellales</taxon>
        <taxon>Glomerellaceae</taxon>
        <taxon>Colletotrichum</taxon>
        <taxon>Colletotrichum destructivum species complex</taxon>
    </lineage>
</organism>
<comment type="caution">
    <text evidence="2">The sequence shown here is derived from an EMBL/GenBank/DDBJ whole genome shotgun (WGS) entry which is preliminary data.</text>
</comment>
<proteinExistence type="predicted"/>
<dbReference type="PANTHER" id="PTHR35340">
    <property type="entry name" value="PQQ ENZYME REPEAT PROTEIN-RELATED"/>
    <property type="match status" value="1"/>
</dbReference>
<name>A0A4U6XMH3_9PEZI</name>
<dbReference type="SUPFAM" id="SSF50998">
    <property type="entry name" value="Quinoprotein alcohol dehydrogenase-like"/>
    <property type="match status" value="1"/>
</dbReference>
<dbReference type="Proteomes" id="UP000310108">
    <property type="component" value="Unassembled WGS sequence"/>
</dbReference>
<evidence type="ECO:0000313" key="2">
    <source>
        <dbReference type="EMBL" id="TKW56885.1"/>
    </source>
</evidence>
<keyword evidence="1" id="KW-0472">Membrane</keyword>
<dbReference type="InterPro" id="IPR039535">
    <property type="entry name" value="ASST-like"/>
</dbReference>
<dbReference type="InterPro" id="IPR011047">
    <property type="entry name" value="Quinoprotein_ADH-like_sf"/>
</dbReference>
<keyword evidence="3" id="KW-1185">Reference proteome</keyword>
<evidence type="ECO:0008006" key="4">
    <source>
        <dbReference type="Google" id="ProtNLM"/>
    </source>
</evidence>
<accession>A0A4U6XMH3</accession>
<dbReference type="Pfam" id="PF14269">
    <property type="entry name" value="Arylsulfotran_2"/>
    <property type="match status" value="1"/>
</dbReference>
<feature type="transmembrane region" description="Helical" evidence="1">
    <location>
        <begin position="538"/>
        <end position="556"/>
    </location>
</feature>